<dbReference type="InterPro" id="IPR024769">
    <property type="entry name" value="TcdA/TcdB_pore_forming"/>
</dbReference>
<evidence type="ECO:0000256" key="3">
    <source>
        <dbReference type="ARBA" id="ARBA00022807"/>
    </source>
</evidence>
<evidence type="ECO:0000313" key="8">
    <source>
        <dbReference type="Proteomes" id="UP001061999"/>
    </source>
</evidence>
<evidence type="ECO:0000313" key="7">
    <source>
        <dbReference type="EMBL" id="MCW1243799.1"/>
    </source>
</evidence>
<dbReference type="Pfam" id="PF12920">
    <property type="entry name" value="TcdA_TcdB_pore"/>
    <property type="match status" value="1"/>
</dbReference>
<feature type="domain" description="Peptidase C58 YopT-type" evidence="4">
    <location>
        <begin position="509"/>
        <end position="591"/>
    </location>
</feature>
<organism evidence="7 8">
    <name type="scientific">Pseudomonas agronomica</name>
    <dbReference type="NCBI Taxonomy" id="2979328"/>
    <lineage>
        <taxon>Bacteria</taxon>
        <taxon>Pseudomonadati</taxon>
        <taxon>Pseudomonadota</taxon>
        <taxon>Gammaproteobacteria</taxon>
        <taxon>Pseudomonadales</taxon>
        <taxon>Pseudomonadaceae</taxon>
        <taxon>Pseudomonas</taxon>
    </lineage>
</organism>
<proteinExistence type="predicted"/>
<accession>A0ABT3F3Z1</accession>
<reference evidence="7" key="1">
    <citation type="submission" date="2022-07" db="EMBL/GenBank/DDBJ databases">
        <title>Pseudomonas agronomica sp. nov.: a novel bacterium with biotechnological application in the synthesis of biofertilizers from valorized agricultural residues.</title>
        <authorList>
            <person name="Robas M."/>
            <person name="Fernandez V.M."/>
            <person name="Luna L."/>
            <person name="Provanza A."/>
            <person name="Jimenez P.A."/>
        </authorList>
    </citation>
    <scope>NUCLEOTIDE SEQUENCE</scope>
    <source>
        <strain evidence="7">SAICEU22T</strain>
    </source>
</reference>
<feature type="domain" description="GT44" evidence="5">
    <location>
        <begin position="2"/>
        <end position="115"/>
    </location>
</feature>
<dbReference type="CDD" id="cd20495">
    <property type="entry name" value="C58_PaToxP-like"/>
    <property type="match status" value="1"/>
</dbReference>
<name>A0ABT3F3Z1_9PSED</name>
<keyword evidence="2" id="KW-0378">Hydrolase</keyword>
<dbReference type="InterPro" id="IPR024770">
    <property type="entry name" value="TcdA/TcdB_cat"/>
</dbReference>
<keyword evidence="3" id="KW-0788">Thiol protease</keyword>
<dbReference type="Pfam" id="PF12919">
    <property type="entry name" value="TcdA_TcdB"/>
    <property type="match status" value="1"/>
</dbReference>
<evidence type="ECO:0000256" key="2">
    <source>
        <dbReference type="ARBA" id="ARBA00022801"/>
    </source>
</evidence>
<dbReference type="GO" id="GO:0006508">
    <property type="term" value="P:proteolysis"/>
    <property type="evidence" value="ECO:0007669"/>
    <property type="project" value="UniProtKB-KW"/>
</dbReference>
<dbReference type="Proteomes" id="UP001061999">
    <property type="component" value="Unassembled WGS sequence"/>
</dbReference>
<evidence type="ECO:0000259" key="6">
    <source>
        <dbReference type="Pfam" id="PF12920"/>
    </source>
</evidence>
<sequence length="1963" mass="217405">MARPEELRAVAVRSSLSNAFLMAHPGAAMLQAVLDRFRLNYEIVDDTARLADEHNVALTDVKAMIDLAQQAAPKVLGAFHELAPEAEMAAAFLVEAAATYYSDGIRPQSEVTIYLTGPSAMREAVMAYLRAHFTPGTAEKWQAAAAIQDLATVNRATEEELDHSWKENETDLGQWLENEKKHWQKGRFKARYAGVMAELLKYRTLQFDEGWPVIEGRHVLSTDLLQHLADELGEPFMQAMNRGHSGVVAFEKAIPLGFDERQSILTQSAGVLPPASLSDPQTQQLSTAELLNRLAEDQFDLAQLSPLQRLTLAALTGVEAVDNRTFDAARPRLENLINTFRKPGTAGGYATIERALYQQQAPAFLAGFASAAEYPSKHDESALALKKVALQQPLTLRQWGEHVARIQQAAKLEHRVQIIERIGVVLDGFEAGTVKLVPQDLLLDGEGDRVGGRCYPLALAMAAALSEDKAAVNTLRERFFLGVIEPEASDSVSFLELMESLRDVQVDDVGRALARSNLDEVARMLETRTTTATLMLNSDNHAMLVAKTFDGERGTYHFYDPNFGVFEFEDPTVFKQALEQFFLEQDMARYYAAYGDATRPTFELIELDGARVSNLSLPGAMKVSRLLKPGALPGQPSVPLKQRIASARGQSLQKNPRLGSCLSALDGHWLAQQIDEVTTHLVQANTLAPDLVPLFDTLEVMSDGSYQMHMVDPVHPEQAIKINTRDPRLPRIKSYISELFSTLANRFAVSSDPLEVGSVHTLNAGFAIQALLNALRGREDTGRRLSWAVRLHAYVNYAQLVHGNVVDIAGVVTLVRQALVEEKLIARTVAPVVKASVGVSFNEAVGGLLQLANVGFDIYQLSTAQNEVERTQFGTQLAFDSASLALSVGAYAAGATTVGAVLGGASVILGGLAVGVAAVAQGFAVIAEEAKQVGLFFDEVANAHLHAYQLNTVHGIWLPRPSLVIQTVDLVNAELVVDSPKLYPLRDHFGVPTFANYYERAIDIGRELDLPRQVSFTPGAGQAIMLPCTPQTCYRYEYKALPFANRRHDTGFDIARRLEKKKADGGWLFLFSFYSFPSEYILHRLFNPDYRPTAIEVLLDETDRSLVVPVLPASWHGKISYQIRGAGKRCTLLLNPGVSLTLDAPQSLDSTWVLDASWAQQSDIRIERHGRLFIGDVQVAFTGTGRHDVLLRAADQRTFQADLGLGELNIVEDTVPSGMDRQALREHLKTLARQHRLVMPYTPVHDYQVPFEKPDEPRHITAWYDAREDRFLCIRDEIPGADDALLGAVAGGYAWFYDPQDVRIWQVDATTGLLIRHYWLWAPLTATTVVKSIAADAQGVIHVVQKMTRRGGDACEAAYVIHEGQLLLSSITKDLDTGLEPLLSASEFLGDWAQVLGEGYVYSPSFGSEDTFDSVTWQPAPFVSICWKIDDTYRDMAWIRRIDRLIIRPVPRPKHHRGWPDSIKNMTDLTLLPLAEEDDIFMIYDRGRKELCRRQRTVVAGKARWSTRWTQDEKLQDVIATEDGYVMLMSDGVFFSLTRQGVPTLGGVNEHWFKDRAHWWSALQPLARRYTAERFAVVGLKNAEGHGKLCAWYIGDRLLVADLGLAGEIRLLSVTPDGEAAWLFDVSKGEVYRQAFLDPQGLEAAFGQGSRLLQAGAIPVAERQWGPWQFVELSVEGPGLRGVTFEGIVVALLAHEPARIIGVTQEWVALQGGREHEGLEQLATQPLRSALLTVEEPDSLKWFVAETGRIVRVPRTAVPQSYEVLGTQRQTNVLLHESANGKLLAFPGAGQMGTLSYVRREGEVLVVEGQGTKIRDLLPLIPDDVTTLVLRMGQEAVSYRLSKAAWFRLKSVILDCRQPLAVVSAIPGKLIWELDEPDELLVSHVDEHLVIIDPNSEHSVILRDIYATDFNARREVLLNFGRNRQYAVSTLIARLGDLPSARGGTTLQELLKELSPVEANLVS</sequence>
<protein>
    <submittedName>
        <fullName evidence="7">YopT-type cysteine protease domain-containing protein</fullName>
    </submittedName>
</protein>
<evidence type="ECO:0000256" key="1">
    <source>
        <dbReference type="ARBA" id="ARBA00022670"/>
    </source>
</evidence>
<keyword evidence="1 7" id="KW-0645">Protease</keyword>
<dbReference type="Pfam" id="PF03543">
    <property type="entry name" value="Peptidase_C58"/>
    <property type="match status" value="1"/>
</dbReference>
<dbReference type="GO" id="GO:0008233">
    <property type="term" value="F:peptidase activity"/>
    <property type="evidence" value="ECO:0007669"/>
    <property type="project" value="UniProtKB-KW"/>
</dbReference>
<feature type="domain" description="TcdA/TcdB toxin pore forming" evidence="6">
    <location>
        <begin position="672"/>
        <end position="1308"/>
    </location>
</feature>
<dbReference type="InterPro" id="IPR006473">
    <property type="entry name" value="Peptidase_C58_Yopt"/>
</dbReference>
<dbReference type="InterPro" id="IPR029044">
    <property type="entry name" value="Nucleotide-diphossugar_trans"/>
</dbReference>
<dbReference type="SUPFAM" id="SSF53448">
    <property type="entry name" value="Nucleotide-diphospho-sugar transferases"/>
    <property type="match status" value="1"/>
</dbReference>
<dbReference type="EMBL" id="JAOSHO010000034">
    <property type="protein sequence ID" value="MCW1243799.1"/>
    <property type="molecule type" value="Genomic_DNA"/>
</dbReference>
<gene>
    <name evidence="7" type="ORF">OC610_05230</name>
</gene>
<evidence type="ECO:0000259" key="4">
    <source>
        <dbReference type="Pfam" id="PF03543"/>
    </source>
</evidence>
<keyword evidence="8" id="KW-1185">Reference proteome</keyword>
<dbReference type="RefSeq" id="WP_264426868.1">
    <property type="nucleotide sequence ID" value="NZ_JAOSHO010000034.1"/>
</dbReference>
<evidence type="ECO:0000259" key="5">
    <source>
        <dbReference type="Pfam" id="PF12919"/>
    </source>
</evidence>
<comment type="caution">
    <text evidence="7">The sequence shown here is derived from an EMBL/GenBank/DDBJ whole genome shotgun (WGS) entry which is preliminary data.</text>
</comment>